<evidence type="ECO:0000313" key="2">
    <source>
        <dbReference type="Proteomes" id="UP000799539"/>
    </source>
</evidence>
<name>A0A6A6FXF5_9PEZI</name>
<gene>
    <name evidence="1" type="ORF">CERZMDRAFT_89637</name>
</gene>
<dbReference type="AlphaFoldDB" id="A0A6A6FXF5"/>
<accession>A0A6A6FXF5</accession>
<keyword evidence="2" id="KW-1185">Reference proteome</keyword>
<organism evidence="1 2">
    <name type="scientific">Cercospora zeae-maydis SCOH1-5</name>
    <dbReference type="NCBI Taxonomy" id="717836"/>
    <lineage>
        <taxon>Eukaryota</taxon>
        <taxon>Fungi</taxon>
        <taxon>Dikarya</taxon>
        <taxon>Ascomycota</taxon>
        <taxon>Pezizomycotina</taxon>
        <taxon>Dothideomycetes</taxon>
        <taxon>Dothideomycetidae</taxon>
        <taxon>Mycosphaerellales</taxon>
        <taxon>Mycosphaerellaceae</taxon>
        <taxon>Cercospora</taxon>
    </lineage>
</organism>
<sequence>MMACMIWSGCSRVGGKVLRRRKYDAGAGADGKTFYEVMGLSEADSMLGQRTGVLSAVEGCLQVRTKDIDGGREL</sequence>
<dbReference type="Proteomes" id="UP000799539">
    <property type="component" value="Unassembled WGS sequence"/>
</dbReference>
<evidence type="ECO:0000313" key="1">
    <source>
        <dbReference type="EMBL" id="KAF2217898.1"/>
    </source>
</evidence>
<dbReference type="EMBL" id="ML992662">
    <property type="protein sequence ID" value="KAF2217898.1"/>
    <property type="molecule type" value="Genomic_DNA"/>
</dbReference>
<reference evidence="1" key="1">
    <citation type="journal article" date="2020" name="Stud. Mycol.">
        <title>101 Dothideomycetes genomes: a test case for predicting lifestyles and emergence of pathogens.</title>
        <authorList>
            <person name="Haridas S."/>
            <person name="Albert R."/>
            <person name="Binder M."/>
            <person name="Bloem J."/>
            <person name="Labutti K."/>
            <person name="Salamov A."/>
            <person name="Andreopoulos B."/>
            <person name="Baker S."/>
            <person name="Barry K."/>
            <person name="Bills G."/>
            <person name="Bluhm B."/>
            <person name="Cannon C."/>
            <person name="Castanera R."/>
            <person name="Culley D."/>
            <person name="Daum C."/>
            <person name="Ezra D."/>
            <person name="Gonzalez J."/>
            <person name="Henrissat B."/>
            <person name="Kuo A."/>
            <person name="Liang C."/>
            <person name="Lipzen A."/>
            <person name="Lutzoni F."/>
            <person name="Magnuson J."/>
            <person name="Mondo S."/>
            <person name="Nolan M."/>
            <person name="Ohm R."/>
            <person name="Pangilinan J."/>
            <person name="Park H.-J."/>
            <person name="Ramirez L."/>
            <person name="Alfaro M."/>
            <person name="Sun H."/>
            <person name="Tritt A."/>
            <person name="Yoshinaga Y."/>
            <person name="Zwiers L.-H."/>
            <person name="Turgeon B."/>
            <person name="Goodwin S."/>
            <person name="Spatafora J."/>
            <person name="Crous P."/>
            <person name="Grigoriev I."/>
        </authorList>
    </citation>
    <scope>NUCLEOTIDE SEQUENCE</scope>
    <source>
        <strain evidence="1">SCOH1-5</strain>
    </source>
</reference>
<proteinExistence type="predicted"/>
<protein>
    <submittedName>
        <fullName evidence="1">Uncharacterized protein</fullName>
    </submittedName>
</protein>